<evidence type="ECO:0000256" key="3">
    <source>
        <dbReference type="ARBA" id="ARBA00022833"/>
    </source>
</evidence>
<evidence type="ECO:0000256" key="4">
    <source>
        <dbReference type="PROSITE-ProRule" id="PRU00510"/>
    </source>
</evidence>
<sequence length="118" mass="12793">MTLAAEHGILLRDSRADARARLTALDVAIAELRVERGVDVADDEHDPEGVTLSVEWGRLTGLRAAAEREVAELDDALARWDAGTYGICVDCGRRIPVERLRARPAATRCVACAERAGE</sequence>
<dbReference type="EMBL" id="BAAAOH010000001">
    <property type="protein sequence ID" value="GAA1987776.1"/>
    <property type="molecule type" value="Genomic_DNA"/>
</dbReference>
<dbReference type="Gene3D" id="1.20.120.910">
    <property type="entry name" value="DksA, coiled-coil domain"/>
    <property type="match status" value="1"/>
</dbReference>
<keyword evidence="2" id="KW-0863">Zinc-finger</keyword>
<feature type="zinc finger region" description="dksA C4-type" evidence="4">
    <location>
        <begin position="88"/>
        <end position="112"/>
    </location>
</feature>
<proteinExistence type="predicted"/>
<evidence type="ECO:0000256" key="1">
    <source>
        <dbReference type="ARBA" id="ARBA00022723"/>
    </source>
</evidence>
<name>A0ABN2SJE2_9MICO</name>
<dbReference type="Pfam" id="PF01258">
    <property type="entry name" value="zf-dskA_traR"/>
    <property type="match status" value="1"/>
</dbReference>
<dbReference type="InterPro" id="IPR000962">
    <property type="entry name" value="Znf_DskA_TraR"/>
</dbReference>
<dbReference type="PANTHER" id="PTHR33823">
    <property type="entry name" value="RNA POLYMERASE-BINDING TRANSCRIPTION FACTOR DKSA-RELATED"/>
    <property type="match status" value="1"/>
</dbReference>
<dbReference type="Proteomes" id="UP001500326">
    <property type="component" value="Unassembled WGS sequence"/>
</dbReference>
<comment type="caution">
    <text evidence="6">The sequence shown here is derived from an EMBL/GenBank/DDBJ whole genome shotgun (WGS) entry which is preliminary data.</text>
</comment>
<protein>
    <submittedName>
        <fullName evidence="6">TraR/DksA C4-type zinc finger protein</fullName>
    </submittedName>
</protein>
<organism evidence="6 7">
    <name type="scientific">Microbacterium pumilum</name>
    <dbReference type="NCBI Taxonomy" id="344165"/>
    <lineage>
        <taxon>Bacteria</taxon>
        <taxon>Bacillati</taxon>
        <taxon>Actinomycetota</taxon>
        <taxon>Actinomycetes</taxon>
        <taxon>Micrococcales</taxon>
        <taxon>Microbacteriaceae</taxon>
        <taxon>Microbacterium</taxon>
    </lineage>
</organism>
<dbReference type="SUPFAM" id="SSF57716">
    <property type="entry name" value="Glucocorticoid receptor-like (DNA-binding domain)"/>
    <property type="match status" value="1"/>
</dbReference>
<dbReference type="PROSITE" id="PS51128">
    <property type="entry name" value="ZF_DKSA_2"/>
    <property type="match status" value="1"/>
</dbReference>
<evidence type="ECO:0000313" key="6">
    <source>
        <dbReference type="EMBL" id="GAA1987776.1"/>
    </source>
</evidence>
<keyword evidence="1" id="KW-0479">Metal-binding</keyword>
<dbReference type="RefSeq" id="WP_344062063.1">
    <property type="nucleotide sequence ID" value="NZ_BAAAOH010000001.1"/>
</dbReference>
<feature type="domain" description="Zinc finger DksA/TraR C4-type" evidence="5">
    <location>
        <begin position="83"/>
        <end position="115"/>
    </location>
</feature>
<reference evidence="6 7" key="1">
    <citation type="journal article" date="2019" name="Int. J. Syst. Evol. Microbiol.">
        <title>The Global Catalogue of Microorganisms (GCM) 10K type strain sequencing project: providing services to taxonomists for standard genome sequencing and annotation.</title>
        <authorList>
            <consortium name="The Broad Institute Genomics Platform"/>
            <consortium name="The Broad Institute Genome Sequencing Center for Infectious Disease"/>
            <person name="Wu L."/>
            <person name="Ma J."/>
        </authorList>
    </citation>
    <scope>NUCLEOTIDE SEQUENCE [LARGE SCALE GENOMIC DNA]</scope>
    <source>
        <strain evidence="6 7">JCM 14902</strain>
    </source>
</reference>
<evidence type="ECO:0000256" key="2">
    <source>
        <dbReference type="ARBA" id="ARBA00022771"/>
    </source>
</evidence>
<keyword evidence="7" id="KW-1185">Reference proteome</keyword>
<accession>A0ABN2SJE2</accession>
<keyword evidence="3" id="KW-0862">Zinc</keyword>
<gene>
    <name evidence="6" type="ORF">GCM10009777_22930</name>
</gene>
<evidence type="ECO:0000259" key="5">
    <source>
        <dbReference type="Pfam" id="PF01258"/>
    </source>
</evidence>
<evidence type="ECO:0000313" key="7">
    <source>
        <dbReference type="Proteomes" id="UP001500326"/>
    </source>
</evidence>